<protein>
    <submittedName>
        <fullName evidence="1">Uncharacterized protein</fullName>
    </submittedName>
</protein>
<reference evidence="1" key="1">
    <citation type="submission" date="2018-05" db="EMBL/GenBank/DDBJ databases">
        <authorList>
            <person name="Lanie J.A."/>
            <person name="Ng W.-L."/>
            <person name="Kazmierczak K.M."/>
            <person name="Andrzejewski T.M."/>
            <person name="Davidsen T.M."/>
            <person name="Wayne K.J."/>
            <person name="Tettelin H."/>
            <person name="Glass J.I."/>
            <person name="Rusch D."/>
            <person name="Podicherti R."/>
            <person name="Tsui H.-C.T."/>
            <person name="Winkler M.E."/>
        </authorList>
    </citation>
    <scope>NUCLEOTIDE SEQUENCE</scope>
</reference>
<dbReference type="AlphaFoldDB" id="A0A382TAK0"/>
<dbReference type="EMBL" id="UINC01135114">
    <property type="protein sequence ID" value="SVD19073.1"/>
    <property type="molecule type" value="Genomic_DNA"/>
</dbReference>
<proteinExistence type="predicted"/>
<name>A0A382TAK0_9ZZZZ</name>
<gene>
    <name evidence="1" type="ORF">METZ01_LOCUS371927</name>
</gene>
<accession>A0A382TAK0</accession>
<sequence>MVPWMVEMPHRCRLVTASWLSRFGTAVPPLSKRILRDVPQSLRG</sequence>
<organism evidence="1">
    <name type="scientific">marine metagenome</name>
    <dbReference type="NCBI Taxonomy" id="408172"/>
    <lineage>
        <taxon>unclassified sequences</taxon>
        <taxon>metagenomes</taxon>
        <taxon>ecological metagenomes</taxon>
    </lineage>
</organism>
<evidence type="ECO:0000313" key="1">
    <source>
        <dbReference type="EMBL" id="SVD19073.1"/>
    </source>
</evidence>